<dbReference type="SUPFAM" id="SSF101874">
    <property type="entry name" value="YceI-like"/>
    <property type="match status" value="1"/>
</dbReference>
<feature type="domain" description="Lipid/polyisoprenoid-binding YceI-like" evidence="2">
    <location>
        <begin position="23"/>
        <end position="186"/>
    </location>
</feature>
<dbReference type="SMART" id="SM00867">
    <property type="entry name" value="YceI"/>
    <property type="match status" value="1"/>
</dbReference>
<dbReference type="EMBL" id="VLKW01000002">
    <property type="protein sequence ID" value="TWI49954.1"/>
    <property type="molecule type" value="Genomic_DNA"/>
</dbReference>
<evidence type="ECO:0000313" key="3">
    <source>
        <dbReference type="EMBL" id="QGZ38491.1"/>
    </source>
</evidence>
<evidence type="ECO:0000313" key="4">
    <source>
        <dbReference type="EMBL" id="TWI49954.1"/>
    </source>
</evidence>
<reference evidence="4 5" key="1">
    <citation type="journal article" date="2015" name="Stand. Genomic Sci.">
        <title>Genomic Encyclopedia of Bacterial and Archaeal Type Strains, Phase III: the genomes of soil and plant-associated and newly described type strains.</title>
        <authorList>
            <person name="Whitman W.B."/>
            <person name="Woyke T."/>
            <person name="Klenk H.P."/>
            <person name="Zhou Y."/>
            <person name="Lilburn T.G."/>
            <person name="Beck B.J."/>
            <person name="De Vos P."/>
            <person name="Vandamme P."/>
            <person name="Eisen J.A."/>
            <person name="Garrity G."/>
            <person name="Hugenholtz P."/>
            <person name="Kyrpides N.C."/>
        </authorList>
    </citation>
    <scope>NUCLEOTIDE SEQUENCE [LARGE SCALE GENOMIC DNA]</scope>
    <source>
        <strain evidence="4 5">CGMCC 1.10685</strain>
    </source>
</reference>
<reference evidence="4" key="2">
    <citation type="submission" date="2019-07" db="EMBL/GenBank/DDBJ databases">
        <authorList>
            <person name="Whitman W."/>
            <person name="Huntemann M."/>
            <person name="Clum A."/>
            <person name="Pillay M."/>
            <person name="Palaniappan K."/>
            <person name="Varghese N."/>
            <person name="Mikhailova N."/>
            <person name="Stamatis D."/>
            <person name="Reddy T."/>
            <person name="Daum C."/>
            <person name="Shapiro N."/>
            <person name="Ivanova N."/>
            <person name="Kyrpides N."/>
            <person name="Woyke T."/>
        </authorList>
    </citation>
    <scope>NUCLEOTIDE SEQUENCE</scope>
    <source>
        <strain evidence="4">CGMCC 1.10685</strain>
    </source>
</reference>
<feature type="signal peptide" evidence="1">
    <location>
        <begin position="1"/>
        <end position="19"/>
    </location>
</feature>
<dbReference type="InterPro" id="IPR036761">
    <property type="entry name" value="TTHA0802/YceI-like_sf"/>
</dbReference>
<sequence>MKKLIALALAAGFASAAFAAPETYVLDNSHSFSRFAYSHFGYSTQESRFDSTTGKITIDRAAKTGSADITIDAKSVNTGSALFNSHLQGEDFFDTAKYPTITFKSTKFTFAGDTLASVDGNLTIKGITKPVSLKVTSFKCMPHPMAKKDACGANATTTIKRTEFNAGKYAPHVSDDVTLTFAVEAIKE</sequence>
<dbReference type="OrthoDB" id="9811006at2"/>
<accession>A0A562PZX7</accession>
<evidence type="ECO:0000256" key="1">
    <source>
        <dbReference type="SAM" id="SignalP"/>
    </source>
</evidence>
<dbReference type="RefSeq" id="WP_145873604.1">
    <property type="nucleotide sequence ID" value="NZ_CP046904.1"/>
</dbReference>
<reference evidence="3 6" key="3">
    <citation type="submission" date="2019-12" db="EMBL/GenBank/DDBJ databases">
        <title>Draft Genome Sequences of Six Type Strains of the Genus Massilia.</title>
        <authorList>
            <person name="Miess H."/>
            <person name="Frediansyah A."/>
            <person name="Goeker M."/>
            <person name="Gross H."/>
        </authorList>
    </citation>
    <scope>NUCLEOTIDE SEQUENCE [LARGE SCALE GENOMIC DNA]</scope>
    <source>
        <strain evidence="3 6">DSM 26639</strain>
    </source>
</reference>
<keyword evidence="6" id="KW-1185">Reference proteome</keyword>
<dbReference type="Pfam" id="PF04264">
    <property type="entry name" value="YceI"/>
    <property type="match status" value="1"/>
</dbReference>
<dbReference type="InterPro" id="IPR007372">
    <property type="entry name" value="Lipid/polyisoprenoid-bd_YceI"/>
</dbReference>
<dbReference type="AlphaFoldDB" id="A0A562PZX7"/>
<evidence type="ECO:0000313" key="6">
    <source>
        <dbReference type="Proteomes" id="UP000437862"/>
    </source>
</evidence>
<evidence type="ECO:0000313" key="5">
    <source>
        <dbReference type="Proteomes" id="UP000315112"/>
    </source>
</evidence>
<proteinExistence type="predicted"/>
<organism evidence="4 5">
    <name type="scientific">Pseudoduganella flava</name>
    <dbReference type="NCBI Taxonomy" id="871742"/>
    <lineage>
        <taxon>Bacteria</taxon>
        <taxon>Pseudomonadati</taxon>
        <taxon>Pseudomonadota</taxon>
        <taxon>Betaproteobacteria</taxon>
        <taxon>Burkholderiales</taxon>
        <taxon>Oxalobacteraceae</taxon>
        <taxon>Telluria group</taxon>
        <taxon>Pseudoduganella</taxon>
    </lineage>
</organism>
<dbReference type="PANTHER" id="PTHR34406">
    <property type="entry name" value="PROTEIN YCEI"/>
    <property type="match status" value="1"/>
</dbReference>
<name>A0A562PZX7_9BURK</name>
<gene>
    <name evidence="3" type="ORF">GO485_05100</name>
    <name evidence="4" type="ORF">IP92_01178</name>
</gene>
<keyword evidence="1" id="KW-0732">Signal</keyword>
<dbReference type="EMBL" id="CP046904">
    <property type="protein sequence ID" value="QGZ38491.1"/>
    <property type="molecule type" value="Genomic_DNA"/>
</dbReference>
<dbReference type="PANTHER" id="PTHR34406:SF2">
    <property type="entry name" value="PERIPLASMIC PROTEIN"/>
    <property type="match status" value="1"/>
</dbReference>
<dbReference type="Gene3D" id="2.40.128.110">
    <property type="entry name" value="Lipid/polyisoprenoid-binding, YceI-like"/>
    <property type="match status" value="1"/>
</dbReference>
<protein>
    <submittedName>
        <fullName evidence="3 4">Polyisoprenoid-binding protein</fullName>
    </submittedName>
</protein>
<feature type="chain" id="PRO_5044618064" evidence="1">
    <location>
        <begin position="20"/>
        <end position="188"/>
    </location>
</feature>
<dbReference type="Proteomes" id="UP000437862">
    <property type="component" value="Chromosome"/>
</dbReference>
<dbReference type="Proteomes" id="UP000315112">
    <property type="component" value="Unassembled WGS sequence"/>
</dbReference>
<evidence type="ECO:0000259" key="2">
    <source>
        <dbReference type="SMART" id="SM00867"/>
    </source>
</evidence>